<organism evidence="1">
    <name type="scientific">Deinococcus sonorensis KR-87</name>
    <dbReference type="NCBI Taxonomy" id="694439"/>
    <lineage>
        <taxon>Bacteria</taxon>
        <taxon>Thermotogati</taxon>
        <taxon>Deinococcota</taxon>
        <taxon>Deinococci</taxon>
        <taxon>Deinococcales</taxon>
        <taxon>Deinococcaceae</taxon>
        <taxon>Deinococcus</taxon>
    </lineage>
</organism>
<dbReference type="EMBL" id="CP158299">
    <property type="protein sequence ID" value="XBV84550.1"/>
    <property type="molecule type" value="Genomic_DNA"/>
</dbReference>
<name>A0AAU7U906_9DEIO</name>
<dbReference type="RefSeq" id="WP_350242587.1">
    <property type="nucleotide sequence ID" value="NZ_CP158299.1"/>
</dbReference>
<evidence type="ECO:0000313" key="1">
    <source>
        <dbReference type="EMBL" id="XBV84550.1"/>
    </source>
</evidence>
<accession>A0AAU7U906</accession>
<dbReference type="KEGG" id="dsc:ABOD76_13995"/>
<reference evidence="1" key="1">
    <citation type="submission" date="2024-06" db="EMBL/GenBank/DDBJ databases">
        <title>Draft Genome Sequence of Deinococcus sonorensis Type Strain KR-87, a Biofilm Producing Representative of the Genus Deinococcus.</title>
        <authorList>
            <person name="Boren L.S."/>
            <person name="Grosso R.A."/>
            <person name="Hugenberg-Cox A.N."/>
            <person name="Hill J.T.E."/>
            <person name="Albert C.M."/>
            <person name="Tuohy J.M."/>
        </authorList>
    </citation>
    <scope>NUCLEOTIDE SEQUENCE</scope>
    <source>
        <strain evidence="1">KR-87</strain>
    </source>
</reference>
<sequence>MNPLGYVNLYWLKEFVDWAEDSAHDWLSRRKEYRFDPWEETFFDVFSLSNQSSVELFYAKGLAPAFSRFNTFQQILILDALAMTMVVDSDEIWLRGINLRTASLYDREITLSDNPAELFLQFYDWLSSGRQHALSGYQNVEWTYDNQDTLRLYDHC</sequence>
<proteinExistence type="predicted"/>
<gene>
    <name evidence="1" type="ORF">ABOD76_13995</name>
</gene>
<protein>
    <submittedName>
        <fullName evidence="1">Uncharacterized protein</fullName>
    </submittedName>
</protein>
<dbReference type="AlphaFoldDB" id="A0AAU7U906"/>